<evidence type="ECO:0000313" key="2">
    <source>
        <dbReference type="Proteomes" id="UP000325182"/>
    </source>
</evidence>
<dbReference type="RefSeq" id="WP_148953758.1">
    <property type="nucleotide sequence ID" value="NZ_VTEG01000005.1"/>
</dbReference>
<dbReference type="EMBL" id="VTEG01000005">
    <property type="protein sequence ID" value="TYR99550.1"/>
    <property type="molecule type" value="Genomic_DNA"/>
</dbReference>
<protein>
    <submittedName>
        <fullName evidence="1">Uncharacterized protein</fullName>
    </submittedName>
</protein>
<name>A0A5D4MEZ4_9BACI</name>
<proteinExistence type="predicted"/>
<comment type="caution">
    <text evidence="1">The sequence shown here is derived from an EMBL/GenBank/DDBJ whole genome shotgun (WGS) entry which is preliminary data.</text>
</comment>
<dbReference type="Proteomes" id="UP000325182">
    <property type="component" value="Unassembled WGS sequence"/>
</dbReference>
<organism evidence="1 2">
    <name type="scientific">Rossellomorea vietnamensis</name>
    <dbReference type="NCBI Taxonomy" id="218284"/>
    <lineage>
        <taxon>Bacteria</taxon>
        <taxon>Bacillati</taxon>
        <taxon>Bacillota</taxon>
        <taxon>Bacilli</taxon>
        <taxon>Bacillales</taxon>
        <taxon>Bacillaceae</taxon>
        <taxon>Rossellomorea</taxon>
    </lineage>
</organism>
<accession>A0A5D4MEZ4</accession>
<sequence length="131" mass="15527">MLFVNRLQRGIDQSWTLVNFYKKLQAKANNPVYREYIVQAERDKRKHCELLQYAYYLLTGKYHSLEKQNRDFSTFREGVLMALKSELKEAEYNRELLMESAGRTVYKPIFLIMVDAPANAVRFSCIYNALK</sequence>
<dbReference type="AlphaFoldDB" id="A0A5D4MEZ4"/>
<reference evidence="1 2" key="1">
    <citation type="submission" date="2019-08" db="EMBL/GenBank/DDBJ databases">
        <title>Bacillus genomes from the desert of Cuatro Cienegas, Coahuila.</title>
        <authorList>
            <person name="Olmedo-Alvarez G."/>
        </authorList>
    </citation>
    <scope>NUCLEOTIDE SEQUENCE [LARGE SCALE GENOMIC DNA]</scope>
    <source>
        <strain evidence="1 2">CH128b_4D</strain>
    </source>
</reference>
<evidence type="ECO:0000313" key="1">
    <source>
        <dbReference type="EMBL" id="TYR99550.1"/>
    </source>
</evidence>
<gene>
    <name evidence="1" type="ORF">FZC84_09955</name>
</gene>